<gene>
    <name evidence="1" type="ORF">C6V83_03270</name>
</gene>
<proteinExistence type="predicted"/>
<dbReference type="SUPFAM" id="SSF46689">
    <property type="entry name" value="Homeodomain-like"/>
    <property type="match status" value="1"/>
</dbReference>
<dbReference type="OrthoDB" id="3218408at2"/>
<dbReference type="InterPro" id="IPR009057">
    <property type="entry name" value="Homeodomain-like_sf"/>
</dbReference>
<name>A0A2S0KCP1_9ACTN</name>
<dbReference type="RefSeq" id="WP_105941183.1">
    <property type="nucleotide sequence ID" value="NZ_CP027433.1"/>
</dbReference>
<organism evidence="1 2">
    <name type="scientific">Gordonia iterans</name>
    <dbReference type="NCBI Taxonomy" id="1004901"/>
    <lineage>
        <taxon>Bacteria</taxon>
        <taxon>Bacillati</taxon>
        <taxon>Actinomycetota</taxon>
        <taxon>Actinomycetes</taxon>
        <taxon>Mycobacteriales</taxon>
        <taxon>Gordoniaceae</taxon>
        <taxon>Gordonia</taxon>
    </lineage>
</organism>
<dbReference type="AlphaFoldDB" id="A0A2S0KCP1"/>
<dbReference type="Proteomes" id="UP000239814">
    <property type="component" value="Chromosome"/>
</dbReference>
<protein>
    <submittedName>
        <fullName evidence="1">TetR family transcriptional regulator</fullName>
    </submittedName>
</protein>
<dbReference type="KEGG" id="git:C6V83_03270"/>
<sequence>MTSEPTITDASAPAEQPLRSRFLDAGMRVLARDGYVGFKQATVCAETGLTTGAFYHSFRNWKEFEQALIGHWRDEATDRIVARLDTEPPSAERIAALIEVALSLPHRAEAAIRAWAAVDERVAGALTEVDAVRRGAVARYIGELGVDQTHAGHLAGMSMLLLIGHETAGTPIADLEWSMRHVIETDPPIQAAFAALDQTPE</sequence>
<evidence type="ECO:0000313" key="2">
    <source>
        <dbReference type="Proteomes" id="UP000239814"/>
    </source>
</evidence>
<reference evidence="1 2" key="1">
    <citation type="submission" date="2018-03" db="EMBL/GenBank/DDBJ databases">
        <title>Characteristics and genome of n-alkane degrading marine bacteria Gordonia iterans isolated from crude oil contaminated in Tae-an, South Korea.</title>
        <authorList>
            <person name="Lee S.-S."/>
            <person name="Kim H."/>
        </authorList>
    </citation>
    <scope>NUCLEOTIDE SEQUENCE [LARGE SCALE GENOMIC DNA]</scope>
    <source>
        <strain evidence="1 2">Co17</strain>
    </source>
</reference>
<accession>A0A2S0KCP1</accession>
<keyword evidence="2" id="KW-1185">Reference proteome</keyword>
<dbReference type="EMBL" id="CP027433">
    <property type="protein sequence ID" value="AVL99448.1"/>
    <property type="molecule type" value="Genomic_DNA"/>
</dbReference>
<evidence type="ECO:0000313" key="1">
    <source>
        <dbReference type="EMBL" id="AVL99448.1"/>
    </source>
</evidence>
<dbReference type="Gene3D" id="1.10.357.10">
    <property type="entry name" value="Tetracycline Repressor, domain 2"/>
    <property type="match status" value="1"/>
</dbReference>